<gene>
    <name evidence="1" type="ORF">LCI18_002900</name>
</gene>
<reference evidence="1" key="1">
    <citation type="submission" date="2021-11" db="EMBL/GenBank/DDBJ databases">
        <title>Fusarium solani-melongenae Genome sequencing and assembly.</title>
        <authorList>
            <person name="Xie S."/>
            <person name="Huang L."/>
            <person name="Zhang X."/>
        </authorList>
    </citation>
    <scope>NUCLEOTIDE SEQUENCE</scope>
    <source>
        <strain evidence="1">CRI 24-3</strain>
    </source>
</reference>
<evidence type="ECO:0000313" key="1">
    <source>
        <dbReference type="EMBL" id="UPK91965.1"/>
    </source>
</evidence>
<dbReference type="Proteomes" id="UP000830768">
    <property type="component" value="Chromosome 2"/>
</dbReference>
<proteinExistence type="predicted"/>
<organism evidence="1 2">
    <name type="scientific">Fusarium solani subsp. cucurbitae</name>
    <name type="common">Neocosmosporum cucurbitae</name>
    <dbReference type="NCBI Taxonomy" id="2747967"/>
    <lineage>
        <taxon>Eukaryota</taxon>
        <taxon>Fungi</taxon>
        <taxon>Dikarya</taxon>
        <taxon>Ascomycota</taxon>
        <taxon>Pezizomycotina</taxon>
        <taxon>Sordariomycetes</taxon>
        <taxon>Hypocreomycetidae</taxon>
        <taxon>Hypocreales</taxon>
        <taxon>Nectriaceae</taxon>
        <taxon>Fusarium</taxon>
        <taxon>Fusarium solani species complex</taxon>
    </lineage>
</organism>
<sequence>MSQNPRATGVAQSDTDSALDRAMGLLKEAEEAEKLELPRPAMGSGVQQGERKLSQWRKKNIRRILGRLRVSTSDLKRALKDPQSIRVLSGKSRSEYPESERPDLVHKAELLKLSSYMVKDDAEELNELYVRGEDSPTIEEVSVMLVKRNEVLESVLKRF</sequence>
<accession>A0ACD3YSN9</accession>
<keyword evidence="2" id="KW-1185">Reference proteome</keyword>
<name>A0ACD3YSN9_FUSSC</name>
<dbReference type="EMBL" id="CP090031">
    <property type="protein sequence ID" value="UPK91965.1"/>
    <property type="molecule type" value="Genomic_DNA"/>
</dbReference>
<evidence type="ECO:0000313" key="2">
    <source>
        <dbReference type="Proteomes" id="UP000830768"/>
    </source>
</evidence>
<protein>
    <submittedName>
        <fullName evidence="1">Uncharacterized protein</fullName>
    </submittedName>
</protein>